<evidence type="ECO:0000256" key="2">
    <source>
        <dbReference type="ARBA" id="ARBA00023026"/>
    </source>
</evidence>
<proteinExistence type="predicted"/>
<gene>
    <name evidence="4" type="ORF">N7537_010633</name>
</gene>
<dbReference type="GeneID" id="81591929"/>
<evidence type="ECO:0000256" key="1">
    <source>
        <dbReference type="ARBA" id="ARBA00022669"/>
    </source>
</evidence>
<dbReference type="PROSITE" id="PS51782">
    <property type="entry name" value="LYSM"/>
    <property type="match status" value="1"/>
</dbReference>
<dbReference type="CDD" id="cd00118">
    <property type="entry name" value="LysM"/>
    <property type="match status" value="1"/>
</dbReference>
<evidence type="ECO:0000313" key="4">
    <source>
        <dbReference type="EMBL" id="KAJ5593729.1"/>
    </source>
</evidence>
<dbReference type="InterPro" id="IPR036779">
    <property type="entry name" value="LysM_dom_sf"/>
</dbReference>
<dbReference type="PANTHER" id="PTHR34997">
    <property type="entry name" value="AM15"/>
    <property type="match status" value="1"/>
</dbReference>
<sequence length="227" mass="25111">MPEAEACSYCYTTRLQMMQHTPYSMYDHYYQEVLVELNSRCGLSGPTDILEIPWATIEEENEFCVSDNYYTTVQGDNCTSIAAANKVSSASLYTGIQEKIVDCFSIKAGLKLCLPLTCDDTYSVEPTNNCTAIEYAYSLSTGDLCKYNPWISFDCQQDLRHESLSIGTRCKSNGYSEAWSPPPTNATVAEGTTLNCGRWHEAAANETCVGICAQESITHALFLAVNP</sequence>
<name>A0AAD6GZ01_9EURO</name>
<dbReference type="InterPro" id="IPR052210">
    <property type="entry name" value="LysM1-like"/>
</dbReference>
<dbReference type="InterPro" id="IPR018392">
    <property type="entry name" value="LysM"/>
</dbReference>
<feature type="domain" description="LysM" evidence="3">
    <location>
        <begin position="68"/>
        <end position="114"/>
    </location>
</feature>
<protein>
    <recommendedName>
        <fullName evidence="3">LysM domain-containing protein</fullName>
    </recommendedName>
</protein>
<dbReference type="AlphaFoldDB" id="A0AAD6GZ01"/>
<keyword evidence="5" id="KW-1185">Reference proteome</keyword>
<comment type="caution">
    <text evidence="4">The sequence shown here is derived from an EMBL/GenBank/DDBJ whole genome shotgun (WGS) entry which is preliminary data.</text>
</comment>
<dbReference type="RefSeq" id="XP_056750355.1">
    <property type="nucleotide sequence ID" value="XM_056901687.1"/>
</dbReference>
<dbReference type="GO" id="GO:0008061">
    <property type="term" value="F:chitin binding"/>
    <property type="evidence" value="ECO:0007669"/>
    <property type="project" value="UniProtKB-KW"/>
</dbReference>
<dbReference type="Pfam" id="PF01476">
    <property type="entry name" value="LysM"/>
    <property type="match status" value="1"/>
</dbReference>
<accession>A0AAD6GZ01</accession>
<evidence type="ECO:0000259" key="3">
    <source>
        <dbReference type="PROSITE" id="PS51782"/>
    </source>
</evidence>
<reference evidence="4" key="1">
    <citation type="journal article" date="2023" name="IMA Fungus">
        <title>Comparative genomic study of the Penicillium genus elucidates a diverse pangenome and 15 lateral gene transfer events.</title>
        <authorList>
            <person name="Petersen C."/>
            <person name="Sorensen T."/>
            <person name="Nielsen M.R."/>
            <person name="Sondergaard T.E."/>
            <person name="Sorensen J.L."/>
            <person name="Fitzpatrick D.A."/>
            <person name="Frisvad J.C."/>
            <person name="Nielsen K.L."/>
        </authorList>
    </citation>
    <scope>NUCLEOTIDE SEQUENCE</scope>
    <source>
        <strain evidence="4">IBT 12815</strain>
    </source>
</reference>
<dbReference type="PANTHER" id="PTHR34997:SF16">
    <property type="entry name" value="LYSM DOMAIN-CONTAINING PROTEIN"/>
    <property type="match status" value="1"/>
</dbReference>
<dbReference type="Proteomes" id="UP001213799">
    <property type="component" value="Unassembled WGS sequence"/>
</dbReference>
<keyword evidence="1" id="KW-0147">Chitin-binding</keyword>
<reference evidence="4" key="2">
    <citation type="submission" date="2023-01" db="EMBL/GenBank/DDBJ databases">
        <authorList>
            <person name="Petersen C."/>
        </authorList>
    </citation>
    <scope>NUCLEOTIDE SEQUENCE</scope>
    <source>
        <strain evidence="4">IBT 12815</strain>
    </source>
</reference>
<dbReference type="Gene3D" id="3.10.350.10">
    <property type="entry name" value="LysM domain"/>
    <property type="match status" value="2"/>
</dbReference>
<organism evidence="4 5">
    <name type="scientific">Penicillium hordei</name>
    <dbReference type="NCBI Taxonomy" id="40994"/>
    <lineage>
        <taxon>Eukaryota</taxon>
        <taxon>Fungi</taxon>
        <taxon>Dikarya</taxon>
        <taxon>Ascomycota</taxon>
        <taxon>Pezizomycotina</taxon>
        <taxon>Eurotiomycetes</taxon>
        <taxon>Eurotiomycetidae</taxon>
        <taxon>Eurotiales</taxon>
        <taxon>Aspergillaceae</taxon>
        <taxon>Penicillium</taxon>
    </lineage>
</organism>
<dbReference type="EMBL" id="JAQJAE010000005">
    <property type="protein sequence ID" value="KAJ5593729.1"/>
    <property type="molecule type" value="Genomic_DNA"/>
</dbReference>
<keyword evidence="2" id="KW-0843">Virulence</keyword>
<evidence type="ECO:0000313" key="5">
    <source>
        <dbReference type="Proteomes" id="UP001213799"/>
    </source>
</evidence>